<dbReference type="InterPro" id="IPR050344">
    <property type="entry name" value="Peptidase_M1_aminopeptidases"/>
</dbReference>
<dbReference type="Pfam" id="PF01433">
    <property type="entry name" value="Peptidase_M1"/>
    <property type="match status" value="1"/>
</dbReference>
<dbReference type="GO" id="GO:0008270">
    <property type="term" value="F:zinc ion binding"/>
    <property type="evidence" value="ECO:0007669"/>
    <property type="project" value="InterPro"/>
</dbReference>
<feature type="domain" description="Peptidase M1 membrane alanine aminopeptidase" evidence="1">
    <location>
        <begin position="55"/>
        <end position="125"/>
    </location>
</feature>
<dbReference type="InterPro" id="IPR014782">
    <property type="entry name" value="Peptidase_M1_dom"/>
</dbReference>
<sequence length="206" mass="23006">MKKRKSQLSNTVRTIVVTQPHGFRWPAATPLQDGHPSGGPAPITVSTVLEVTPGTITYKKGSCLLRMLSDVMGPEVLQAGVQHHLKSHEYGVASHVDLFESLTDAAFKANVKGWCGPLNVSHLMEPYSHQTSFPLVNVHFDKNGLTLSQERYNEISTKDPAPWNYKWIIPVRTAEYNSTETRIHWIVPKELEGECPHLEQSDTLSI</sequence>
<dbReference type="Proteomes" id="UP000054047">
    <property type="component" value="Unassembled WGS sequence"/>
</dbReference>
<dbReference type="Gene3D" id="2.60.40.1910">
    <property type="match status" value="1"/>
</dbReference>
<keyword evidence="3" id="KW-1185">Reference proteome</keyword>
<dbReference type="GO" id="GO:0005615">
    <property type="term" value="C:extracellular space"/>
    <property type="evidence" value="ECO:0007669"/>
    <property type="project" value="TreeGrafter"/>
</dbReference>
<dbReference type="AlphaFoldDB" id="A0A0C2GQI8"/>
<dbReference type="OrthoDB" id="10031169at2759"/>
<dbReference type="GO" id="GO:0042277">
    <property type="term" value="F:peptide binding"/>
    <property type="evidence" value="ECO:0007669"/>
    <property type="project" value="TreeGrafter"/>
</dbReference>
<name>A0A0C2GQI8_9BILA</name>
<accession>A0A0C2GQI8</accession>
<dbReference type="SUPFAM" id="SSF55486">
    <property type="entry name" value="Metalloproteases ('zincins'), catalytic domain"/>
    <property type="match status" value="1"/>
</dbReference>
<dbReference type="GO" id="GO:0043171">
    <property type="term" value="P:peptide catabolic process"/>
    <property type="evidence" value="ECO:0007669"/>
    <property type="project" value="TreeGrafter"/>
</dbReference>
<dbReference type="Gene3D" id="1.10.390.10">
    <property type="entry name" value="Neutral Protease Domain 2"/>
    <property type="match status" value="1"/>
</dbReference>
<proteinExistence type="predicted"/>
<dbReference type="EMBL" id="KN732171">
    <property type="protein sequence ID" value="KIH59256.1"/>
    <property type="molecule type" value="Genomic_DNA"/>
</dbReference>
<protein>
    <recommendedName>
        <fullName evidence="1">Peptidase M1 membrane alanine aminopeptidase domain-containing protein</fullName>
    </recommendedName>
</protein>
<dbReference type="GO" id="GO:0006508">
    <property type="term" value="P:proteolysis"/>
    <property type="evidence" value="ECO:0007669"/>
    <property type="project" value="TreeGrafter"/>
</dbReference>
<dbReference type="GO" id="GO:0070006">
    <property type="term" value="F:metalloaminopeptidase activity"/>
    <property type="evidence" value="ECO:0007669"/>
    <property type="project" value="TreeGrafter"/>
</dbReference>
<evidence type="ECO:0000259" key="1">
    <source>
        <dbReference type="Pfam" id="PF01433"/>
    </source>
</evidence>
<gene>
    <name evidence="2" type="ORF">ANCDUO_10516</name>
</gene>
<dbReference type="PANTHER" id="PTHR11533:SF293">
    <property type="entry name" value="AMINOPEPTIDASE-2-RELATED"/>
    <property type="match status" value="1"/>
</dbReference>
<evidence type="ECO:0000313" key="2">
    <source>
        <dbReference type="EMBL" id="KIH59256.1"/>
    </source>
</evidence>
<dbReference type="GO" id="GO:0016020">
    <property type="term" value="C:membrane"/>
    <property type="evidence" value="ECO:0007669"/>
    <property type="project" value="TreeGrafter"/>
</dbReference>
<dbReference type="PANTHER" id="PTHR11533">
    <property type="entry name" value="PROTEASE M1 ZINC METALLOPROTEASE"/>
    <property type="match status" value="1"/>
</dbReference>
<dbReference type="GO" id="GO:0005737">
    <property type="term" value="C:cytoplasm"/>
    <property type="evidence" value="ECO:0007669"/>
    <property type="project" value="TreeGrafter"/>
</dbReference>
<dbReference type="InterPro" id="IPR027268">
    <property type="entry name" value="Peptidase_M4/M1_CTD_sf"/>
</dbReference>
<reference evidence="2 3" key="1">
    <citation type="submission" date="2013-12" db="EMBL/GenBank/DDBJ databases">
        <title>Draft genome of the parsitic nematode Ancylostoma duodenale.</title>
        <authorList>
            <person name="Mitreva M."/>
        </authorList>
    </citation>
    <scope>NUCLEOTIDE SEQUENCE [LARGE SCALE GENOMIC DNA]</scope>
    <source>
        <strain evidence="2 3">Zhejiang</strain>
    </source>
</reference>
<evidence type="ECO:0000313" key="3">
    <source>
        <dbReference type="Proteomes" id="UP000054047"/>
    </source>
</evidence>
<organism evidence="2 3">
    <name type="scientific">Ancylostoma duodenale</name>
    <dbReference type="NCBI Taxonomy" id="51022"/>
    <lineage>
        <taxon>Eukaryota</taxon>
        <taxon>Metazoa</taxon>
        <taxon>Ecdysozoa</taxon>
        <taxon>Nematoda</taxon>
        <taxon>Chromadorea</taxon>
        <taxon>Rhabditida</taxon>
        <taxon>Rhabditina</taxon>
        <taxon>Rhabditomorpha</taxon>
        <taxon>Strongyloidea</taxon>
        <taxon>Ancylostomatidae</taxon>
        <taxon>Ancylostomatinae</taxon>
        <taxon>Ancylostoma</taxon>
    </lineage>
</organism>